<dbReference type="Pfam" id="PF00479">
    <property type="entry name" value="G6PD_N"/>
    <property type="match status" value="1"/>
</dbReference>
<evidence type="ECO:0000256" key="3">
    <source>
        <dbReference type="ARBA" id="ARBA00022857"/>
    </source>
</evidence>
<evidence type="ECO:0000256" key="2">
    <source>
        <dbReference type="ARBA" id="ARBA00022526"/>
    </source>
</evidence>
<evidence type="ECO:0000259" key="8">
    <source>
        <dbReference type="Pfam" id="PF02781"/>
    </source>
</evidence>
<dbReference type="EC" id="1.1.1.49" evidence="6"/>
<evidence type="ECO:0000313" key="9">
    <source>
        <dbReference type="EMBL" id="MRI84878.1"/>
    </source>
</evidence>
<keyword evidence="4 6" id="KW-0560">Oxidoreductase</keyword>
<dbReference type="Gene3D" id="3.30.360.10">
    <property type="entry name" value="Dihydrodipicolinate Reductase, domain 2"/>
    <property type="match status" value="1"/>
</dbReference>
<dbReference type="PANTHER" id="PTHR23429">
    <property type="entry name" value="GLUCOSE-6-PHOSPHATE 1-DEHYDROGENASE G6PD"/>
    <property type="match status" value="1"/>
</dbReference>
<dbReference type="HAMAP" id="MF_00966">
    <property type="entry name" value="G6PD"/>
    <property type="match status" value="1"/>
</dbReference>
<keyword evidence="2 6" id="KW-0313">Glucose metabolism</keyword>
<dbReference type="NCBIfam" id="TIGR00871">
    <property type="entry name" value="zwf"/>
    <property type="match status" value="1"/>
</dbReference>
<evidence type="ECO:0000256" key="1">
    <source>
        <dbReference type="ARBA" id="ARBA00004937"/>
    </source>
</evidence>
<dbReference type="UniPathway" id="UPA00115">
    <property type="reaction ID" value="UER00408"/>
</dbReference>
<dbReference type="RefSeq" id="WP_153863193.1">
    <property type="nucleotide sequence ID" value="NZ_WJQS01000002.1"/>
</dbReference>
<dbReference type="PANTHER" id="PTHR23429:SF0">
    <property type="entry name" value="GLUCOSE-6-PHOSPHATE 1-DEHYDROGENASE"/>
    <property type="match status" value="1"/>
</dbReference>
<feature type="binding site" evidence="6">
    <location>
        <position position="235"/>
    </location>
    <ligand>
        <name>substrate</name>
    </ligand>
</feature>
<feature type="binding site" evidence="6">
    <location>
        <position position="148"/>
    </location>
    <ligand>
        <name>NADP(+)</name>
        <dbReference type="ChEBI" id="CHEBI:58349"/>
    </ligand>
</feature>
<dbReference type="AlphaFoldDB" id="A0A6I2GJW2"/>
<comment type="caution">
    <text evidence="9">The sequence shown here is derived from an EMBL/GenBank/DDBJ whole genome shotgun (WGS) entry which is preliminary data.</text>
</comment>
<dbReference type="GO" id="GO:0050661">
    <property type="term" value="F:NADP binding"/>
    <property type="evidence" value="ECO:0007669"/>
    <property type="project" value="UniProtKB-UniRule"/>
</dbReference>
<keyword evidence="3 6" id="KW-0521">NADP</keyword>
<dbReference type="Proteomes" id="UP000430975">
    <property type="component" value="Unassembled WGS sequence"/>
</dbReference>
<feature type="binding site" evidence="6">
    <location>
        <position position="216"/>
    </location>
    <ligand>
        <name>substrate</name>
    </ligand>
</feature>
<organism evidence="9 10">
    <name type="scientific">Fundicoccus ignavus</name>
    <dbReference type="NCBI Taxonomy" id="2664442"/>
    <lineage>
        <taxon>Bacteria</taxon>
        <taxon>Bacillati</taxon>
        <taxon>Bacillota</taxon>
        <taxon>Bacilli</taxon>
        <taxon>Lactobacillales</taxon>
        <taxon>Aerococcaceae</taxon>
        <taxon>Fundicoccus</taxon>
    </lineage>
</organism>
<dbReference type="GO" id="GO:0006006">
    <property type="term" value="P:glucose metabolic process"/>
    <property type="evidence" value="ECO:0007669"/>
    <property type="project" value="UniProtKB-KW"/>
</dbReference>
<dbReference type="InterPro" id="IPR022674">
    <property type="entry name" value="G6P_DH_NAD-bd"/>
</dbReference>
<feature type="domain" description="Glucose-6-phosphate dehydrogenase NAD-binding" evidence="7">
    <location>
        <begin position="10"/>
        <end position="185"/>
    </location>
</feature>
<dbReference type="PIRSF" id="PIRSF000110">
    <property type="entry name" value="G6PD"/>
    <property type="match status" value="1"/>
</dbReference>
<comment type="function">
    <text evidence="6">Catalyzes the oxidation of glucose 6-phosphate to 6-phosphogluconolactone.</text>
</comment>
<comment type="catalytic activity">
    <reaction evidence="6">
        <text>D-glucose 6-phosphate + NADP(+) = 6-phospho-D-glucono-1,5-lactone + NADPH + H(+)</text>
        <dbReference type="Rhea" id="RHEA:15841"/>
        <dbReference type="ChEBI" id="CHEBI:15378"/>
        <dbReference type="ChEBI" id="CHEBI:57783"/>
        <dbReference type="ChEBI" id="CHEBI:57955"/>
        <dbReference type="ChEBI" id="CHEBI:58349"/>
        <dbReference type="ChEBI" id="CHEBI:61548"/>
        <dbReference type="EC" id="1.1.1.49"/>
    </reaction>
</comment>
<accession>A0A6I2GJW2</accession>
<feature type="binding site" evidence="6">
    <location>
        <position position="339"/>
    </location>
    <ligand>
        <name>substrate</name>
    </ligand>
</feature>
<evidence type="ECO:0000259" key="7">
    <source>
        <dbReference type="Pfam" id="PF00479"/>
    </source>
</evidence>
<evidence type="ECO:0000256" key="6">
    <source>
        <dbReference type="HAMAP-Rule" id="MF_00966"/>
    </source>
</evidence>
<gene>
    <name evidence="6" type="primary">zwf</name>
    <name evidence="9" type="ORF">GIY09_03050</name>
</gene>
<dbReference type="SUPFAM" id="SSF55347">
    <property type="entry name" value="Glyceraldehyde-3-phosphate dehydrogenase-like, C-terminal domain"/>
    <property type="match status" value="1"/>
</dbReference>
<evidence type="ECO:0000256" key="4">
    <source>
        <dbReference type="ARBA" id="ARBA00023002"/>
    </source>
</evidence>
<name>A0A6I2GJW2_9LACT</name>
<feature type="active site" description="Proton acceptor" evidence="6">
    <location>
        <position position="240"/>
    </location>
</feature>
<evidence type="ECO:0000313" key="10">
    <source>
        <dbReference type="Proteomes" id="UP000430975"/>
    </source>
</evidence>
<dbReference type="PRINTS" id="PR00079">
    <property type="entry name" value="G6PDHDRGNASE"/>
</dbReference>
<dbReference type="SUPFAM" id="SSF51735">
    <property type="entry name" value="NAD(P)-binding Rossmann-fold domains"/>
    <property type="match status" value="1"/>
</dbReference>
<dbReference type="InterPro" id="IPR001282">
    <property type="entry name" value="G6P_DH"/>
</dbReference>
<feature type="binding site" evidence="6">
    <location>
        <position position="182"/>
    </location>
    <ligand>
        <name>substrate</name>
    </ligand>
</feature>
<sequence>MNRNKLVVTLFGASGDLAARKLYPAFYRLYKSKQISENFALIGTARREWSDDYFRQMVLESIQSEVEDPKHAEEFVTHFYYQPHDVHDAEHYVKLRNLADKLDKEYAACGNRIFYISLSPALFPVITGHLKGENLLTDNGYNRLIIEKPFGNDYDSACELQAQLEKAFDEEQIYRIDHYLGKGIVHSIYNLRFDNMLMKHVWNKDAIDNIQISLSEEVGVEDRGEYYESFGVAKDMIQNHALQLLALVAMEKPSSNSPEAIRQEKIKVLENLRHYTSTDDILENVVRGQYASSEDGTLPAYRDENNVANDSDTSTFFAAKVEVNLPQWEGVPFYIRSGKRMADKHTEINILFKPTGPNLEPNRFKIEIGPRTAYRIYINQKQVGYDLDAELVPLSYYYSDQQLNEMPADYERLIFECIQGNVSNFTHWLEVANAWKFVDNIIDLWEQMPEPNFPNYKANSWGPEASDKLLKRGNTKWV</sequence>
<comment type="similarity">
    <text evidence="6">Belongs to the glucose-6-phosphate dehydrogenase family.</text>
</comment>
<dbReference type="InterPro" id="IPR022675">
    <property type="entry name" value="G6P_DH_C"/>
</dbReference>
<keyword evidence="10" id="KW-1185">Reference proteome</keyword>
<feature type="domain" description="Glucose-6-phosphate dehydrogenase C-terminal" evidence="8">
    <location>
        <begin position="191"/>
        <end position="477"/>
    </location>
</feature>
<dbReference type="GO" id="GO:0005829">
    <property type="term" value="C:cytosol"/>
    <property type="evidence" value="ECO:0007669"/>
    <property type="project" value="TreeGrafter"/>
</dbReference>
<feature type="binding site" evidence="6">
    <location>
        <position position="178"/>
    </location>
    <ligand>
        <name>substrate</name>
    </ligand>
</feature>
<feature type="binding site" evidence="6">
    <location>
        <begin position="85"/>
        <end position="86"/>
    </location>
    <ligand>
        <name>NADP(+)</name>
        <dbReference type="ChEBI" id="CHEBI:58349"/>
    </ligand>
</feature>
<reference evidence="9 10" key="1">
    <citation type="submission" date="2019-11" db="EMBL/GenBank/DDBJ databases">
        <title>Characterisation of Fundicoccus ignavus gen. nov. sp. nov., a novel genus of the family Aerococcaceae isolated from bulk tank milk.</title>
        <authorList>
            <person name="Siebert A."/>
            <person name="Huptas C."/>
            <person name="Wenning M."/>
            <person name="Scherer S."/>
            <person name="Doll E.V."/>
        </authorList>
    </citation>
    <scope>NUCLEOTIDE SEQUENCE [LARGE SCALE GENOMIC DNA]</scope>
    <source>
        <strain evidence="9 10">WS4759</strain>
    </source>
</reference>
<dbReference type="GO" id="GO:0009051">
    <property type="term" value="P:pentose-phosphate shunt, oxidative branch"/>
    <property type="evidence" value="ECO:0007669"/>
    <property type="project" value="TreeGrafter"/>
</dbReference>
<comment type="pathway">
    <text evidence="1 6">Carbohydrate degradation; pentose phosphate pathway; D-ribulose 5-phosphate from D-glucose 6-phosphate (oxidative stage): step 1/3.</text>
</comment>
<dbReference type="GO" id="GO:0004345">
    <property type="term" value="F:glucose-6-phosphate dehydrogenase activity"/>
    <property type="evidence" value="ECO:0007669"/>
    <property type="project" value="UniProtKB-UniRule"/>
</dbReference>
<protein>
    <recommendedName>
        <fullName evidence="6">Glucose-6-phosphate 1-dehydrogenase</fullName>
        <shortName evidence="6">G6PD</shortName>
        <ecNumber evidence="6">1.1.1.49</ecNumber>
    </recommendedName>
</protein>
<dbReference type="Gene3D" id="3.40.50.720">
    <property type="entry name" value="NAD(P)-binding Rossmann-like Domain"/>
    <property type="match status" value="1"/>
</dbReference>
<evidence type="ECO:0000256" key="5">
    <source>
        <dbReference type="ARBA" id="ARBA00023277"/>
    </source>
</evidence>
<dbReference type="EMBL" id="WJQS01000002">
    <property type="protein sequence ID" value="MRI84878.1"/>
    <property type="molecule type" value="Genomic_DNA"/>
</dbReference>
<dbReference type="Pfam" id="PF02781">
    <property type="entry name" value="G6PD_C"/>
    <property type="match status" value="1"/>
</dbReference>
<comment type="caution">
    <text evidence="6">Lacks conserved residue(s) required for the propagation of feature annotation.</text>
</comment>
<keyword evidence="5 6" id="KW-0119">Carbohydrate metabolism</keyword>
<dbReference type="InterPro" id="IPR036291">
    <property type="entry name" value="NAD(P)-bd_dom_sf"/>
</dbReference>
<feature type="binding site" evidence="6">
    <location>
        <position position="344"/>
    </location>
    <ligand>
        <name>substrate</name>
    </ligand>
</feature>
<feature type="binding site" evidence="6">
    <location>
        <position position="46"/>
    </location>
    <ligand>
        <name>NADP(+)</name>
        <dbReference type="ChEBI" id="CHEBI:58349"/>
    </ligand>
</feature>
<proteinExistence type="inferred from homology"/>